<evidence type="ECO:0000313" key="1">
    <source>
        <dbReference type="EMBL" id="GBL46213.1"/>
    </source>
</evidence>
<comment type="caution">
    <text evidence="1">The sequence shown here is derived from an EMBL/GenBank/DDBJ whole genome shotgun (WGS) entry which is preliminary data.</text>
</comment>
<evidence type="ECO:0000313" key="2">
    <source>
        <dbReference type="Proteomes" id="UP000286806"/>
    </source>
</evidence>
<dbReference type="EMBL" id="BGOW01000017">
    <property type="protein sequence ID" value="GBL46213.1"/>
    <property type="molecule type" value="Genomic_DNA"/>
</dbReference>
<gene>
    <name evidence="1" type="ORF">SFMTTN_2026</name>
</gene>
<dbReference type="RefSeq" id="WP_124705003.1">
    <property type="nucleotide sequence ID" value="NZ_BGOW01000017.1"/>
</dbReference>
<accession>A0A401JF31</accession>
<reference evidence="1 2" key="1">
    <citation type="journal article" date="2019" name="Front. Microbiol.">
        <title>Genomes of Neutrophilic Sulfur-Oxidizing Chemolithoautotrophs Representing 9 Proteobacterial Species From 8 Genera.</title>
        <authorList>
            <person name="Watanabe T."/>
            <person name="Kojima H."/>
            <person name="Umezawa K."/>
            <person name="Hori C."/>
            <person name="Takasuka T.E."/>
            <person name="Kato Y."/>
            <person name="Fukui M."/>
        </authorList>
    </citation>
    <scope>NUCLEOTIDE SEQUENCE [LARGE SCALE GENOMIC DNA]</scope>
    <source>
        <strain evidence="1 2">TTN</strain>
    </source>
</reference>
<keyword evidence="2" id="KW-1185">Reference proteome</keyword>
<dbReference type="Proteomes" id="UP000286806">
    <property type="component" value="Unassembled WGS sequence"/>
</dbReference>
<dbReference type="AlphaFoldDB" id="A0A401JF31"/>
<organism evidence="1 2">
    <name type="scientific">Sulfuriferula multivorans</name>
    <dbReference type="NCBI Taxonomy" id="1559896"/>
    <lineage>
        <taxon>Bacteria</taxon>
        <taxon>Pseudomonadati</taxon>
        <taxon>Pseudomonadota</taxon>
        <taxon>Betaproteobacteria</taxon>
        <taxon>Nitrosomonadales</taxon>
        <taxon>Sulfuricellaceae</taxon>
        <taxon>Sulfuriferula</taxon>
    </lineage>
</organism>
<name>A0A401JF31_9PROT</name>
<proteinExistence type="predicted"/>
<protein>
    <submittedName>
        <fullName evidence="1">Phage protein</fullName>
    </submittedName>
</protein>
<sequence length="399" mass="42417">MAYKTGTATSYRDLLRIVRRFVTGRAQPGTIAQTGTGNGLLTLLEPGVAAPSETWTLTCTAAAVNAGTFSVSGSVSGVQPAATVGVAYVNALLNFTITDGTVDFIVGDQFVVAVVASGMIAGERWVDDRWIDGATTQEWLTHAPGLAGTDAIYGGVYSSQDSGAPYYRWQIGANIGYVGGNDFFSQPGRLPAGQNFPGVTLANTAMPYWLVASGRRLVLVAKVGTVYEAMYLGFILPYATPGQYPYPLFVGGSLTGSAGWLSSLTGPDHRHFVDPGNFTSSSTSSMSRLRDTSGRWAIFMNRSGTSEIYTTDTGSTSYYDGSLPALREALTGEYALLPISLKETYLGISNVYGEFDGCYWISGFGNAAENTITIGADNYLVVQNVYRVGVADFWALKLA</sequence>
<dbReference type="OrthoDB" id="1633523at2"/>